<sequence>MTNERKVSAYRRIMSSTAIFGSAQVLNVLVNIIRAKLVAHILHSTGMGISSVFNSAANTIQQFALMGLNVSAVPPISQAGNDADPKVLAFTVRLVRRIVLMASLLGLVITVVFSPLLSATSFNDQKHIPYFLLLSVAVFFNVMGMGEMAVMQGMRKYKMLAFCSIVPPMCGLLLSVPIYFVWGIEGIVPAMIVGNVIYFVVIRLLSYRHKKDMPQERISLRTMWTQGRGIIKFGAVMTLGSLIGTLTTYALVAFINNIGSTEDVGFYQACNVITVQYTGLVFTAMATDYYPNLSSLIKTNIQEAFRVVNQQTEITMLMITPLAMILMLTAPLAIRILLTEEFLSIERMVCFMGMATVLKALCFARDYIIYAKGDNKMIFWVEAVWGSAKTFVIMAVFYYFLGLDGLGYGALCVSVVEVIVSLILIPWRYHFRFTRKTINLIIITTAMAAICLTGSQIPSTLEKYAVMGIINAVCIGYCIIQLNKRMDLRAIVRRYKNKCKKVED</sequence>
<dbReference type="OrthoDB" id="9769862at2"/>
<feature type="transmembrane region" description="Helical" evidence="6">
    <location>
        <begin position="314"/>
        <end position="338"/>
    </location>
</feature>
<feature type="transmembrane region" description="Helical" evidence="6">
    <location>
        <begin position="377"/>
        <end position="400"/>
    </location>
</feature>
<feature type="transmembrane region" description="Helical" evidence="6">
    <location>
        <begin position="229"/>
        <end position="255"/>
    </location>
</feature>
<accession>A0A1H0IKU3</accession>
<evidence type="ECO:0000256" key="5">
    <source>
        <dbReference type="ARBA" id="ARBA00023136"/>
    </source>
</evidence>
<protein>
    <submittedName>
        <fullName evidence="8">Polysaccharide biosynthesis protein</fullName>
    </submittedName>
</protein>
<feature type="transmembrane region" description="Helical" evidence="6">
    <location>
        <begin position="406"/>
        <end position="425"/>
    </location>
</feature>
<feature type="transmembrane region" description="Helical" evidence="6">
    <location>
        <begin position="344"/>
        <end position="365"/>
    </location>
</feature>
<evidence type="ECO:0000313" key="9">
    <source>
        <dbReference type="Proteomes" id="UP000198779"/>
    </source>
</evidence>
<evidence type="ECO:0000313" key="7">
    <source>
        <dbReference type="EMBL" id="SDG89288.1"/>
    </source>
</evidence>
<dbReference type="EMBL" id="FNIW01000015">
    <property type="protein sequence ID" value="SDO32104.1"/>
    <property type="molecule type" value="Genomic_DNA"/>
</dbReference>
<evidence type="ECO:0000256" key="3">
    <source>
        <dbReference type="ARBA" id="ARBA00022692"/>
    </source>
</evidence>
<dbReference type="STRING" id="645274.SAMN04487901_11210"/>
<evidence type="ECO:0000256" key="1">
    <source>
        <dbReference type="ARBA" id="ARBA00004651"/>
    </source>
</evidence>
<dbReference type="PANTHER" id="PTHR30250">
    <property type="entry name" value="PST FAMILY PREDICTED COLANIC ACID TRANSPORTER"/>
    <property type="match status" value="1"/>
</dbReference>
<dbReference type="GO" id="GO:0005886">
    <property type="term" value="C:plasma membrane"/>
    <property type="evidence" value="ECO:0007669"/>
    <property type="project" value="UniProtKB-SubCell"/>
</dbReference>
<keyword evidence="2" id="KW-1003">Cell membrane</keyword>
<evidence type="ECO:0000313" key="10">
    <source>
        <dbReference type="Proteomes" id="UP000199134"/>
    </source>
</evidence>
<comment type="subcellular location">
    <subcellularLocation>
        <location evidence="1">Cell membrane</location>
        <topology evidence="1">Multi-pass membrane protein</topology>
    </subcellularLocation>
</comment>
<keyword evidence="3 6" id="KW-0812">Transmembrane</keyword>
<evidence type="ECO:0000256" key="6">
    <source>
        <dbReference type="SAM" id="Phobius"/>
    </source>
</evidence>
<proteinExistence type="predicted"/>
<accession>A0A1G7XYP6</accession>
<feature type="transmembrane region" description="Helical" evidence="6">
    <location>
        <begin position="275"/>
        <end position="293"/>
    </location>
</feature>
<dbReference type="Proteomes" id="UP000198779">
    <property type="component" value="Unassembled WGS sequence"/>
</dbReference>
<feature type="transmembrane region" description="Helical" evidence="6">
    <location>
        <begin position="437"/>
        <end position="458"/>
    </location>
</feature>
<evidence type="ECO:0000313" key="8">
    <source>
        <dbReference type="EMBL" id="SDO32104.1"/>
    </source>
</evidence>
<dbReference type="AlphaFoldDB" id="A0A1H0IKU3"/>
<dbReference type="InterPro" id="IPR050833">
    <property type="entry name" value="Poly_Biosynth_Transport"/>
</dbReference>
<dbReference type="RefSeq" id="WP_091818247.1">
    <property type="nucleotide sequence ID" value="NZ_FNCQ01000012.1"/>
</dbReference>
<dbReference type="Pfam" id="PF13440">
    <property type="entry name" value="Polysacc_synt_3"/>
    <property type="match status" value="1"/>
</dbReference>
<organism evidence="8 10">
    <name type="scientific">Prevotella communis</name>
    <dbReference type="NCBI Taxonomy" id="2913614"/>
    <lineage>
        <taxon>Bacteria</taxon>
        <taxon>Pseudomonadati</taxon>
        <taxon>Bacteroidota</taxon>
        <taxon>Bacteroidia</taxon>
        <taxon>Bacteroidales</taxon>
        <taxon>Prevotellaceae</taxon>
        <taxon>Prevotella</taxon>
    </lineage>
</organism>
<evidence type="ECO:0000256" key="2">
    <source>
        <dbReference type="ARBA" id="ARBA00022475"/>
    </source>
</evidence>
<feature type="transmembrane region" description="Helical" evidence="6">
    <location>
        <begin position="159"/>
        <end position="181"/>
    </location>
</feature>
<dbReference type="PANTHER" id="PTHR30250:SF11">
    <property type="entry name" value="O-ANTIGEN TRANSPORTER-RELATED"/>
    <property type="match status" value="1"/>
</dbReference>
<keyword evidence="9" id="KW-1185">Reference proteome</keyword>
<dbReference type="Proteomes" id="UP000199134">
    <property type="component" value="Unassembled WGS sequence"/>
</dbReference>
<reference evidence="7 10" key="1">
    <citation type="submission" date="2016-10" db="EMBL/GenBank/DDBJ databases">
        <authorList>
            <person name="de Groot N.N."/>
        </authorList>
    </citation>
    <scope>NUCLEOTIDE SEQUENCE [LARGE SCALE GENOMIC DNA]</scope>
    <source>
        <strain evidence="10">BP1-145</strain>
        <strain evidence="7">BP1-148</strain>
    </source>
</reference>
<feature type="transmembrane region" description="Helical" evidence="6">
    <location>
        <begin position="128"/>
        <end position="147"/>
    </location>
</feature>
<gene>
    <name evidence="8" type="ORF">SAMN04487900_11561</name>
    <name evidence="7" type="ORF">SAMN04487901_11210</name>
</gene>
<reference evidence="8 9" key="2">
    <citation type="submission" date="2016-10" db="EMBL/GenBank/DDBJ databases">
        <authorList>
            <person name="Varghese N."/>
            <person name="Submissions S."/>
        </authorList>
    </citation>
    <scope>NUCLEOTIDE SEQUENCE</scope>
    <source>
        <strain evidence="8">BP1-145</strain>
        <strain evidence="9">BP1-148</strain>
    </source>
</reference>
<dbReference type="EMBL" id="FNCQ01000012">
    <property type="protein sequence ID" value="SDG89288.1"/>
    <property type="molecule type" value="Genomic_DNA"/>
</dbReference>
<name>A0A1H0IKU3_9BACT</name>
<feature type="transmembrane region" description="Helical" evidence="6">
    <location>
        <begin position="464"/>
        <end position="483"/>
    </location>
</feature>
<evidence type="ECO:0000256" key="4">
    <source>
        <dbReference type="ARBA" id="ARBA00022989"/>
    </source>
</evidence>
<feature type="transmembrane region" description="Helical" evidence="6">
    <location>
        <begin position="187"/>
        <end position="208"/>
    </location>
</feature>
<keyword evidence="4 6" id="KW-1133">Transmembrane helix</keyword>
<feature type="transmembrane region" description="Helical" evidence="6">
    <location>
        <begin position="98"/>
        <end position="116"/>
    </location>
</feature>
<keyword evidence="5 6" id="KW-0472">Membrane</keyword>